<dbReference type="EC" id="2.7.8.37" evidence="1"/>
<dbReference type="RefSeq" id="WP_307271930.1">
    <property type="nucleotide sequence ID" value="NZ_JAUSVX010000003.1"/>
</dbReference>
<sequence>MSETTASPQARCRRDAAFRPERPDRRSLISTLALARLADLDALWDAIADKPSFAWLKEPQRGAAMVRARAGGTGMTFNLGEMTVTRCVIQLETGEIGVAYVAGRSRRHATLAAIFDAMLQRETGAGRPILHGVERLAGEIIERRRRAAAEAAATKVDFSMLVQGADT</sequence>
<evidence type="ECO:0000313" key="1">
    <source>
        <dbReference type="EMBL" id="MDQ0469339.1"/>
    </source>
</evidence>
<dbReference type="Pfam" id="PF06754">
    <property type="entry name" value="PhnG"/>
    <property type="match status" value="1"/>
</dbReference>
<evidence type="ECO:0000313" key="2">
    <source>
        <dbReference type="Proteomes" id="UP001242480"/>
    </source>
</evidence>
<dbReference type="EMBL" id="JAUSVX010000003">
    <property type="protein sequence ID" value="MDQ0469339.1"/>
    <property type="molecule type" value="Genomic_DNA"/>
</dbReference>
<name>A0ABU0J527_9HYPH</name>
<gene>
    <name evidence="1" type="ORF">QO011_002350</name>
</gene>
<comment type="caution">
    <text evidence="1">The sequence shown here is derived from an EMBL/GenBank/DDBJ whole genome shotgun (WGS) entry which is preliminary data.</text>
</comment>
<organism evidence="1 2">
    <name type="scientific">Labrys wisconsinensis</name>
    <dbReference type="NCBI Taxonomy" id="425677"/>
    <lineage>
        <taxon>Bacteria</taxon>
        <taxon>Pseudomonadati</taxon>
        <taxon>Pseudomonadota</taxon>
        <taxon>Alphaproteobacteria</taxon>
        <taxon>Hyphomicrobiales</taxon>
        <taxon>Xanthobacteraceae</taxon>
        <taxon>Labrys</taxon>
    </lineage>
</organism>
<protein>
    <submittedName>
        <fullName evidence="1">Alpha-D-ribose 1-methylphosphonate 5-triphosphate synthase subunit PhnG</fullName>
        <ecNumber evidence="1">2.7.8.37</ecNumber>
    </submittedName>
</protein>
<keyword evidence="1" id="KW-0808">Transferase</keyword>
<reference evidence="1 2" key="1">
    <citation type="submission" date="2023-07" db="EMBL/GenBank/DDBJ databases">
        <title>Genomic Encyclopedia of Type Strains, Phase IV (KMG-IV): sequencing the most valuable type-strain genomes for metagenomic binning, comparative biology and taxonomic classification.</title>
        <authorList>
            <person name="Goeker M."/>
        </authorList>
    </citation>
    <scope>NUCLEOTIDE SEQUENCE [LARGE SCALE GENOMIC DNA]</scope>
    <source>
        <strain evidence="1 2">DSM 19619</strain>
    </source>
</reference>
<proteinExistence type="predicted"/>
<dbReference type="Proteomes" id="UP001242480">
    <property type="component" value="Unassembled WGS sequence"/>
</dbReference>
<dbReference type="InterPro" id="IPR009609">
    <property type="entry name" value="Phosphonate_metab_PhnG"/>
</dbReference>
<dbReference type="GO" id="GO:0061693">
    <property type="term" value="F:alpha-D-ribose 1-methylphosphonate 5-triphosphate synthase activity"/>
    <property type="evidence" value="ECO:0007669"/>
    <property type="project" value="UniProtKB-EC"/>
</dbReference>
<dbReference type="NCBIfam" id="TIGR03293">
    <property type="entry name" value="PhnG_redo"/>
    <property type="match status" value="1"/>
</dbReference>
<keyword evidence="2" id="KW-1185">Reference proteome</keyword>
<accession>A0ABU0J527</accession>